<dbReference type="CDD" id="cd01056">
    <property type="entry name" value="Euk_Ferritin"/>
    <property type="match status" value="1"/>
</dbReference>
<dbReference type="GO" id="GO:0006826">
    <property type="term" value="P:iron ion transport"/>
    <property type="evidence" value="ECO:0007669"/>
    <property type="project" value="InterPro"/>
</dbReference>
<accession>A0A553N6Z6</accession>
<dbReference type="InterPro" id="IPR009078">
    <property type="entry name" value="Ferritin-like_SF"/>
</dbReference>
<dbReference type="PANTHER" id="PTHR11431:SF43">
    <property type="entry name" value="FERRITIN"/>
    <property type="match status" value="1"/>
</dbReference>
<feature type="domain" description="Ferritin-like diiron" evidence="8">
    <location>
        <begin position="38"/>
        <end position="194"/>
    </location>
</feature>
<evidence type="ECO:0000256" key="4">
    <source>
        <dbReference type="ARBA" id="ARBA00023004"/>
    </source>
</evidence>
<reference evidence="9 10" key="1">
    <citation type="journal article" date="2018" name="Nat. Ecol. Evol.">
        <title>Genomic signatures of mitonuclear coevolution across populations of Tigriopus californicus.</title>
        <authorList>
            <person name="Barreto F.S."/>
            <person name="Watson E.T."/>
            <person name="Lima T.G."/>
            <person name="Willett C.S."/>
            <person name="Edmands S."/>
            <person name="Li W."/>
            <person name="Burton R.S."/>
        </authorList>
    </citation>
    <scope>NUCLEOTIDE SEQUENCE [LARGE SCALE GENOMIC DNA]</scope>
    <source>
        <strain evidence="9 10">San Diego</strain>
    </source>
</reference>
<dbReference type="InterPro" id="IPR001519">
    <property type="entry name" value="Ferritin"/>
</dbReference>
<evidence type="ECO:0000259" key="8">
    <source>
        <dbReference type="PROSITE" id="PS50905"/>
    </source>
</evidence>
<comment type="caution">
    <text evidence="9">The sequence shown here is derived from an EMBL/GenBank/DDBJ whole genome shotgun (WGS) entry which is preliminary data.</text>
</comment>
<dbReference type="InterPro" id="IPR009040">
    <property type="entry name" value="Ferritin-like_diiron"/>
</dbReference>
<name>A0A553N6Z6_TIGCA</name>
<feature type="signal peptide" evidence="7">
    <location>
        <begin position="1"/>
        <end position="18"/>
    </location>
</feature>
<dbReference type="Pfam" id="PF00210">
    <property type="entry name" value="Ferritin"/>
    <property type="match status" value="1"/>
</dbReference>
<keyword evidence="2 6" id="KW-0409">Iron storage</keyword>
<evidence type="ECO:0000313" key="10">
    <source>
        <dbReference type="Proteomes" id="UP000318571"/>
    </source>
</evidence>
<dbReference type="Proteomes" id="UP000318571">
    <property type="component" value="Chromosome 8"/>
</dbReference>
<dbReference type="SUPFAM" id="SSF47240">
    <property type="entry name" value="Ferritin-like"/>
    <property type="match status" value="1"/>
</dbReference>
<evidence type="ECO:0000256" key="2">
    <source>
        <dbReference type="ARBA" id="ARBA00022434"/>
    </source>
</evidence>
<dbReference type="InterPro" id="IPR008331">
    <property type="entry name" value="Ferritin_DPS_dom"/>
</dbReference>
<keyword evidence="7" id="KW-0732">Signal</keyword>
<proteinExistence type="inferred from homology"/>
<feature type="binding site" evidence="5">
    <location>
        <position position="93"/>
    </location>
    <ligand>
        <name>Fe cation</name>
        <dbReference type="ChEBI" id="CHEBI:24875"/>
        <label>1</label>
    </ligand>
</feature>
<feature type="binding site" evidence="5">
    <location>
        <position position="140"/>
    </location>
    <ligand>
        <name>Fe cation</name>
        <dbReference type="ChEBI" id="CHEBI:24875"/>
        <label>1</label>
    </ligand>
</feature>
<dbReference type="OMA" id="KGMRHQI"/>
<dbReference type="AlphaFoldDB" id="A0A553N6Z6"/>
<sequence>MLRTTCLLLVCAISVTHQSCSIGPQADPHGRAQAEDQHNYHEACVEGLRSQIRKEFEASLQYLLMGAYFAQDDVNLAGFTKMFFEHADEERGHGIQFIEYLRHRGDEEINLLGSDPILPILGKNTWADGEEALRDALEMEKIVSGSIKKLIDVCDNDAKQDYHAADWLTGTFLEEQFQGQRHLAGLINSLSTFRRDHEHLADWMFSNNLLSA</sequence>
<evidence type="ECO:0000256" key="6">
    <source>
        <dbReference type="RuleBase" id="RU361145"/>
    </source>
</evidence>
<keyword evidence="10" id="KW-1185">Reference proteome</keyword>
<dbReference type="EMBL" id="VCGU01000459">
    <property type="protein sequence ID" value="TRY61208.1"/>
    <property type="molecule type" value="Genomic_DNA"/>
</dbReference>
<keyword evidence="6" id="KW-0560">Oxidoreductase</keyword>
<feature type="binding site" evidence="5">
    <location>
        <position position="176"/>
    </location>
    <ligand>
        <name>Fe cation</name>
        <dbReference type="ChEBI" id="CHEBI:24875"/>
        <label>1</label>
    </ligand>
</feature>
<dbReference type="GO" id="GO:0004322">
    <property type="term" value="F:ferroxidase activity"/>
    <property type="evidence" value="ECO:0007669"/>
    <property type="project" value="UniProtKB-EC"/>
</dbReference>
<comment type="similarity">
    <text evidence="1 6">Belongs to the ferritin family.</text>
</comment>
<dbReference type="Gene3D" id="1.20.1260.10">
    <property type="match status" value="1"/>
</dbReference>
<evidence type="ECO:0000256" key="3">
    <source>
        <dbReference type="ARBA" id="ARBA00022723"/>
    </source>
</evidence>
<dbReference type="PANTHER" id="PTHR11431">
    <property type="entry name" value="FERRITIN"/>
    <property type="match status" value="1"/>
</dbReference>
<evidence type="ECO:0000256" key="1">
    <source>
        <dbReference type="ARBA" id="ARBA00007513"/>
    </source>
</evidence>
<dbReference type="GO" id="GO:0008199">
    <property type="term" value="F:ferric iron binding"/>
    <property type="evidence" value="ECO:0007669"/>
    <property type="project" value="InterPro"/>
</dbReference>
<organism evidence="9 10">
    <name type="scientific">Tigriopus californicus</name>
    <name type="common">Marine copepod</name>
    <dbReference type="NCBI Taxonomy" id="6832"/>
    <lineage>
        <taxon>Eukaryota</taxon>
        <taxon>Metazoa</taxon>
        <taxon>Ecdysozoa</taxon>
        <taxon>Arthropoda</taxon>
        <taxon>Crustacea</taxon>
        <taxon>Multicrustacea</taxon>
        <taxon>Hexanauplia</taxon>
        <taxon>Copepoda</taxon>
        <taxon>Harpacticoida</taxon>
        <taxon>Harpacticidae</taxon>
        <taxon>Tigriopus</taxon>
    </lineage>
</organism>
<dbReference type="InterPro" id="IPR012347">
    <property type="entry name" value="Ferritin-like"/>
</dbReference>
<evidence type="ECO:0000313" key="9">
    <source>
        <dbReference type="EMBL" id="TRY61208.1"/>
    </source>
</evidence>
<evidence type="ECO:0000256" key="5">
    <source>
        <dbReference type="PIRSR" id="PIRSR601519-1"/>
    </source>
</evidence>
<feature type="chain" id="PRO_5022046040" description="Ferritin" evidence="7">
    <location>
        <begin position="19"/>
        <end position="212"/>
    </location>
</feature>
<comment type="function">
    <text evidence="6">Stores iron in a soluble, non-toxic, readily available form. Important for iron homeostasis. Iron is taken up in the ferrous form and deposited as ferric hydroxides after oxidation.</text>
</comment>
<dbReference type="OrthoDB" id="186462at2759"/>
<dbReference type="STRING" id="6832.A0A553N6Z6"/>
<gene>
    <name evidence="9" type="ORF">TCAL_02172</name>
</gene>
<dbReference type="PROSITE" id="PS50905">
    <property type="entry name" value="FERRITIN_LIKE"/>
    <property type="match status" value="1"/>
</dbReference>
<feature type="binding site" evidence="5">
    <location>
        <position position="55"/>
    </location>
    <ligand>
        <name>Fe cation</name>
        <dbReference type="ChEBI" id="CHEBI:24875"/>
        <label>1</label>
    </ligand>
</feature>
<keyword evidence="4 5" id="KW-0408">Iron</keyword>
<dbReference type="EC" id="1.16.3.1" evidence="6"/>
<feature type="binding site" evidence="5">
    <location>
        <position position="90"/>
    </location>
    <ligand>
        <name>Fe cation</name>
        <dbReference type="ChEBI" id="CHEBI:24875"/>
        <label>1</label>
    </ligand>
</feature>
<dbReference type="GO" id="GO:0005737">
    <property type="term" value="C:cytoplasm"/>
    <property type="evidence" value="ECO:0007669"/>
    <property type="project" value="TreeGrafter"/>
</dbReference>
<keyword evidence="3 5" id="KW-0479">Metal-binding</keyword>
<dbReference type="GO" id="GO:0006879">
    <property type="term" value="P:intracellular iron ion homeostasis"/>
    <property type="evidence" value="ECO:0007669"/>
    <property type="project" value="UniProtKB-KW"/>
</dbReference>
<dbReference type="GO" id="GO:0008198">
    <property type="term" value="F:ferrous iron binding"/>
    <property type="evidence" value="ECO:0007669"/>
    <property type="project" value="TreeGrafter"/>
</dbReference>
<comment type="catalytic activity">
    <reaction evidence="6">
        <text>4 Fe(2+) + O2 + 4 H(+) = 4 Fe(3+) + 2 H2O</text>
        <dbReference type="Rhea" id="RHEA:11148"/>
        <dbReference type="ChEBI" id="CHEBI:15377"/>
        <dbReference type="ChEBI" id="CHEBI:15378"/>
        <dbReference type="ChEBI" id="CHEBI:15379"/>
        <dbReference type="ChEBI" id="CHEBI:29033"/>
        <dbReference type="ChEBI" id="CHEBI:29034"/>
        <dbReference type="EC" id="1.16.3.1"/>
    </reaction>
</comment>
<protein>
    <recommendedName>
        <fullName evidence="6">Ferritin</fullName>
        <ecNumber evidence="6">1.16.3.1</ecNumber>
    </recommendedName>
</protein>
<evidence type="ECO:0000256" key="7">
    <source>
        <dbReference type="SAM" id="SignalP"/>
    </source>
</evidence>